<protein>
    <recommendedName>
        <fullName evidence="3">Transposase</fullName>
    </recommendedName>
</protein>
<dbReference type="EMBL" id="CP037423">
    <property type="protein sequence ID" value="QDV43574.1"/>
    <property type="molecule type" value="Genomic_DNA"/>
</dbReference>
<dbReference type="PANTHER" id="PTHR35004">
    <property type="entry name" value="TRANSPOSASE RV3428C-RELATED"/>
    <property type="match status" value="1"/>
</dbReference>
<evidence type="ECO:0000313" key="2">
    <source>
        <dbReference type="Proteomes" id="UP000319004"/>
    </source>
</evidence>
<organism evidence="1 2">
    <name type="scientific">Stieleria neptunia</name>
    <dbReference type="NCBI Taxonomy" id="2527979"/>
    <lineage>
        <taxon>Bacteria</taxon>
        <taxon>Pseudomonadati</taxon>
        <taxon>Planctomycetota</taxon>
        <taxon>Planctomycetia</taxon>
        <taxon>Pirellulales</taxon>
        <taxon>Pirellulaceae</taxon>
        <taxon>Stieleria</taxon>
    </lineage>
</organism>
<dbReference type="Proteomes" id="UP000319004">
    <property type="component" value="Chromosome"/>
</dbReference>
<dbReference type="KEGG" id="snep:Enr13x_34310"/>
<gene>
    <name evidence="1" type="ORF">Enr13x_34310</name>
</gene>
<name>A0A518HRX8_9BACT</name>
<accession>A0A518HRX8</accession>
<dbReference type="AlphaFoldDB" id="A0A518HRX8"/>
<evidence type="ECO:0000313" key="1">
    <source>
        <dbReference type="EMBL" id="QDV43574.1"/>
    </source>
</evidence>
<keyword evidence="2" id="KW-1185">Reference proteome</keyword>
<dbReference type="PANTHER" id="PTHR35004:SF7">
    <property type="entry name" value="INTEGRASE PROTEIN"/>
    <property type="match status" value="1"/>
</dbReference>
<sequence>MVTDGKVKELRRLLASGKSLAASSRMTEMDEKTARHYRNDNRLPSQRKKPRDYRTRIDPFADVWNEVQIRLEAEPRLQAKTLFQWLQDRYPGVYPDSTRRTFERRVRLWRSTEGPDKAVIFPQVHHPARVAASDFTVMNTLNVTIAGVSFEHMLFHCVLTYSNVESVSLCFSESFEALSEGIQK</sequence>
<evidence type="ECO:0008006" key="3">
    <source>
        <dbReference type="Google" id="ProtNLM"/>
    </source>
</evidence>
<reference evidence="1 2" key="1">
    <citation type="submission" date="2019-03" db="EMBL/GenBank/DDBJ databases">
        <title>Deep-cultivation of Planctomycetes and their phenomic and genomic characterization uncovers novel biology.</title>
        <authorList>
            <person name="Wiegand S."/>
            <person name="Jogler M."/>
            <person name="Boedeker C."/>
            <person name="Pinto D."/>
            <person name="Vollmers J."/>
            <person name="Rivas-Marin E."/>
            <person name="Kohn T."/>
            <person name="Peeters S.H."/>
            <person name="Heuer A."/>
            <person name="Rast P."/>
            <person name="Oberbeckmann S."/>
            <person name="Bunk B."/>
            <person name="Jeske O."/>
            <person name="Meyerdierks A."/>
            <person name="Storesund J.E."/>
            <person name="Kallscheuer N."/>
            <person name="Luecker S."/>
            <person name="Lage O.M."/>
            <person name="Pohl T."/>
            <person name="Merkel B.J."/>
            <person name="Hornburger P."/>
            <person name="Mueller R.-W."/>
            <person name="Bruemmer F."/>
            <person name="Labrenz M."/>
            <person name="Spormann A.M."/>
            <person name="Op den Camp H."/>
            <person name="Overmann J."/>
            <person name="Amann R."/>
            <person name="Jetten M.S.M."/>
            <person name="Mascher T."/>
            <person name="Medema M.H."/>
            <person name="Devos D.P."/>
            <person name="Kaster A.-K."/>
            <person name="Ovreas L."/>
            <person name="Rohde M."/>
            <person name="Galperin M.Y."/>
            <person name="Jogler C."/>
        </authorList>
    </citation>
    <scope>NUCLEOTIDE SEQUENCE [LARGE SCALE GENOMIC DNA]</scope>
    <source>
        <strain evidence="1 2">Enr13</strain>
    </source>
</reference>
<proteinExistence type="predicted"/>